<evidence type="ECO:0000256" key="7">
    <source>
        <dbReference type="RuleBase" id="RU003423"/>
    </source>
</evidence>
<dbReference type="FunFam" id="3.30.559.10:FF:000007">
    <property type="entry name" value="Dihydrolipoamide acetyltransferase component of pyruvate dehydrogenase complex"/>
    <property type="match status" value="1"/>
</dbReference>
<dbReference type="PROSITE" id="PS50968">
    <property type="entry name" value="BIOTINYL_LIPOYL"/>
    <property type="match status" value="2"/>
</dbReference>
<dbReference type="EMBL" id="JACHIO010000014">
    <property type="protein sequence ID" value="MBB5065034.1"/>
    <property type="molecule type" value="Genomic_DNA"/>
</dbReference>
<dbReference type="InterPro" id="IPR004167">
    <property type="entry name" value="PSBD"/>
</dbReference>
<evidence type="ECO:0000313" key="12">
    <source>
        <dbReference type="Proteomes" id="UP000584867"/>
    </source>
</evidence>
<accession>A0A7W7ZRZ0</accession>
<name>A0A7W7ZRZ0_9BACT</name>
<dbReference type="GO" id="GO:0005737">
    <property type="term" value="C:cytoplasm"/>
    <property type="evidence" value="ECO:0007669"/>
    <property type="project" value="TreeGrafter"/>
</dbReference>
<comment type="cofactor">
    <cofactor evidence="1 7">
        <name>(R)-lipoate</name>
        <dbReference type="ChEBI" id="CHEBI:83088"/>
    </cofactor>
</comment>
<dbReference type="Gene3D" id="3.30.559.10">
    <property type="entry name" value="Chloramphenicol acetyltransferase-like domain"/>
    <property type="match status" value="1"/>
</dbReference>
<dbReference type="SUPFAM" id="SSF52777">
    <property type="entry name" value="CoA-dependent acyltransferases"/>
    <property type="match status" value="1"/>
</dbReference>
<keyword evidence="6 7" id="KW-0012">Acyltransferase</keyword>
<feature type="domain" description="Lipoyl-binding" evidence="9">
    <location>
        <begin position="2"/>
        <end position="77"/>
    </location>
</feature>
<dbReference type="Pfam" id="PF00198">
    <property type="entry name" value="2-oxoacid_dh"/>
    <property type="match status" value="1"/>
</dbReference>
<comment type="caution">
    <text evidence="11">The sequence shown here is derived from an EMBL/GenBank/DDBJ whole genome shotgun (WGS) entry which is preliminary data.</text>
</comment>
<feature type="domain" description="Lipoyl-binding" evidence="9">
    <location>
        <begin position="124"/>
        <end position="199"/>
    </location>
</feature>
<dbReference type="PANTHER" id="PTHR43178">
    <property type="entry name" value="DIHYDROLIPOAMIDE ACETYLTRANSFERASE COMPONENT OF PYRUVATE DEHYDROGENASE COMPLEX"/>
    <property type="match status" value="1"/>
</dbReference>
<evidence type="ECO:0000256" key="5">
    <source>
        <dbReference type="ARBA" id="ARBA00022823"/>
    </source>
</evidence>
<dbReference type="CDD" id="cd06849">
    <property type="entry name" value="lipoyl_domain"/>
    <property type="match status" value="2"/>
</dbReference>
<keyword evidence="5 7" id="KW-0450">Lipoyl</keyword>
<gene>
    <name evidence="11" type="ORF">HDF15_003397</name>
</gene>
<dbReference type="SUPFAM" id="SSF51230">
    <property type="entry name" value="Single hybrid motif"/>
    <property type="match status" value="2"/>
</dbReference>
<evidence type="ECO:0000256" key="8">
    <source>
        <dbReference type="SAM" id="MobiDB-lite"/>
    </source>
</evidence>
<dbReference type="GO" id="GO:0016407">
    <property type="term" value="F:acetyltransferase activity"/>
    <property type="evidence" value="ECO:0007669"/>
    <property type="project" value="TreeGrafter"/>
</dbReference>
<dbReference type="PANTHER" id="PTHR43178:SF5">
    <property type="entry name" value="LIPOAMIDE ACYLTRANSFERASE COMPONENT OF BRANCHED-CHAIN ALPHA-KETO ACID DEHYDROGENASE COMPLEX, MITOCHONDRIAL"/>
    <property type="match status" value="1"/>
</dbReference>
<dbReference type="PROSITE" id="PS00189">
    <property type="entry name" value="LIPOYL"/>
    <property type="match status" value="2"/>
</dbReference>
<protein>
    <recommendedName>
        <fullName evidence="7">Dihydrolipoamide acetyltransferase component of pyruvate dehydrogenase complex</fullName>
        <ecNumber evidence="7">2.3.1.-</ecNumber>
    </recommendedName>
</protein>
<evidence type="ECO:0000256" key="1">
    <source>
        <dbReference type="ARBA" id="ARBA00001938"/>
    </source>
</evidence>
<evidence type="ECO:0000256" key="3">
    <source>
        <dbReference type="ARBA" id="ARBA00011484"/>
    </source>
</evidence>
<evidence type="ECO:0000259" key="10">
    <source>
        <dbReference type="PROSITE" id="PS51826"/>
    </source>
</evidence>
<comment type="similarity">
    <text evidence="2 7">Belongs to the 2-oxoacid dehydrogenase family.</text>
</comment>
<comment type="subunit">
    <text evidence="3">Forms a 24-polypeptide structural core with octahedral symmetry.</text>
</comment>
<reference evidence="11 12" key="1">
    <citation type="submission" date="2020-08" db="EMBL/GenBank/DDBJ databases">
        <title>Genomic Encyclopedia of Type Strains, Phase IV (KMG-V): Genome sequencing to study the core and pangenomes of soil and plant-associated prokaryotes.</title>
        <authorList>
            <person name="Whitman W."/>
        </authorList>
    </citation>
    <scope>NUCLEOTIDE SEQUENCE [LARGE SCALE GENOMIC DNA]</scope>
    <source>
        <strain evidence="11 12">X5P3</strain>
    </source>
</reference>
<sequence length="543" mass="56306">MPTEVVMPQMGESITEGTLTKWLKQPGDTVARDEPLFEISTDKVDAEIPSPVAGTLGEIKVQEGATVSINTVVCTVEEGGAAAAPNTASAPKKEDTVTPAAVATAAKDVAAAAEATAPAAAGPGTEVLMPQMGESITEGTITKWLKKIGDTVQRDEPIFEISTDKVDAEIPSPVAGILTAIKVEEGATVTINTVVAVIGGGAAPAAKAPAAPAPTPAAASVSTPTPAAASASAGEGLRSSPLVRKIASENNVNLAQVPGTGASGRITKQDILGHLEGGAPVAAQPVAAAPVAAPAAASKPAAPAAPQPQPGELVPMTKMRAIIARRMVESKATSAHVHTVFKVDMTRIVKLREKEKNKYEQRNGVKLTYMPFITRAAVQALRKHPIVNSTTQGEAILYNKNINIGIAVALEWGLIVPVIKQSEEKSFLGIARSIVDLADRARTKKLAPDDVAGGTFTLTNSGIFGEQFGTPIIAQPQSAILGIGGLNKEAVVLTDKDGQDTIAIRSIQRFTLGFDHRTIDGSDAGKFMTDFKAYLENWTEEIG</sequence>
<dbReference type="Pfam" id="PF00364">
    <property type="entry name" value="Biotin_lipoyl"/>
    <property type="match status" value="2"/>
</dbReference>
<dbReference type="GO" id="GO:0031405">
    <property type="term" value="F:lipoic acid binding"/>
    <property type="evidence" value="ECO:0007669"/>
    <property type="project" value="TreeGrafter"/>
</dbReference>
<evidence type="ECO:0000256" key="2">
    <source>
        <dbReference type="ARBA" id="ARBA00007317"/>
    </source>
</evidence>
<dbReference type="Gene3D" id="2.40.50.100">
    <property type="match status" value="2"/>
</dbReference>
<dbReference type="Proteomes" id="UP000584867">
    <property type="component" value="Unassembled WGS sequence"/>
</dbReference>
<dbReference type="NCBIfam" id="TIGR02927">
    <property type="entry name" value="SucB_Actino"/>
    <property type="match status" value="1"/>
</dbReference>
<dbReference type="InterPro" id="IPR001078">
    <property type="entry name" value="2-oxoacid_DH_actylTfrase"/>
</dbReference>
<feature type="domain" description="Peripheral subunit-binding (PSBD)" evidence="10">
    <location>
        <begin position="238"/>
        <end position="275"/>
    </location>
</feature>
<dbReference type="RefSeq" id="WP_184257412.1">
    <property type="nucleotide sequence ID" value="NZ_JACHIO010000014.1"/>
</dbReference>
<evidence type="ECO:0000313" key="11">
    <source>
        <dbReference type="EMBL" id="MBB5065034.1"/>
    </source>
</evidence>
<evidence type="ECO:0000256" key="4">
    <source>
        <dbReference type="ARBA" id="ARBA00022679"/>
    </source>
</evidence>
<dbReference type="InterPro" id="IPR050743">
    <property type="entry name" value="2-oxoacid_DH_E2_comp"/>
</dbReference>
<dbReference type="SUPFAM" id="SSF47005">
    <property type="entry name" value="Peripheral subunit-binding domain of 2-oxo acid dehydrogenase complex"/>
    <property type="match status" value="1"/>
</dbReference>
<feature type="compositionally biased region" description="Low complexity" evidence="8">
    <location>
        <begin position="205"/>
        <end position="234"/>
    </location>
</feature>
<evidence type="ECO:0000256" key="6">
    <source>
        <dbReference type="ARBA" id="ARBA00023315"/>
    </source>
</evidence>
<dbReference type="InterPro" id="IPR000089">
    <property type="entry name" value="Biotin_lipoyl"/>
</dbReference>
<evidence type="ECO:0000259" key="9">
    <source>
        <dbReference type="PROSITE" id="PS50968"/>
    </source>
</evidence>
<feature type="region of interest" description="Disordered" evidence="8">
    <location>
        <begin position="205"/>
        <end position="236"/>
    </location>
</feature>
<organism evidence="11 12">
    <name type="scientific">Granulicella mallensis</name>
    <dbReference type="NCBI Taxonomy" id="940614"/>
    <lineage>
        <taxon>Bacteria</taxon>
        <taxon>Pseudomonadati</taxon>
        <taxon>Acidobacteriota</taxon>
        <taxon>Terriglobia</taxon>
        <taxon>Terriglobales</taxon>
        <taxon>Acidobacteriaceae</taxon>
        <taxon>Granulicella</taxon>
    </lineage>
</organism>
<keyword evidence="4 7" id="KW-0808">Transferase</keyword>
<dbReference type="InterPro" id="IPR014276">
    <property type="entry name" value="2-oxoglutarate_DH_E2"/>
</dbReference>
<dbReference type="InterPro" id="IPR036625">
    <property type="entry name" value="E3-bd_dom_sf"/>
</dbReference>
<dbReference type="InterPro" id="IPR011053">
    <property type="entry name" value="Single_hybrid_motif"/>
</dbReference>
<dbReference type="EC" id="2.3.1.-" evidence="7"/>
<dbReference type="AlphaFoldDB" id="A0A7W7ZRZ0"/>
<proteinExistence type="inferred from homology"/>
<dbReference type="InterPro" id="IPR003016">
    <property type="entry name" value="2-oxoA_DH_lipoyl-BS"/>
</dbReference>
<dbReference type="Gene3D" id="4.10.320.10">
    <property type="entry name" value="E3-binding domain"/>
    <property type="match status" value="1"/>
</dbReference>
<dbReference type="InterPro" id="IPR023213">
    <property type="entry name" value="CAT-like_dom_sf"/>
</dbReference>
<dbReference type="PROSITE" id="PS51826">
    <property type="entry name" value="PSBD"/>
    <property type="match status" value="1"/>
</dbReference>
<dbReference type="Pfam" id="PF02817">
    <property type="entry name" value="E3_binding"/>
    <property type="match status" value="1"/>
</dbReference>